<keyword evidence="1" id="KW-0805">Transcription regulation</keyword>
<dbReference type="PROSITE" id="PS01063">
    <property type="entry name" value="SIGMA70_ECF"/>
    <property type="match status" value="1"/>
</dbReference>
<dbReference type="InterPro" id="IPR014284">
    <property type="entry name" value="RNA_pol_sigma-70_dom"/>
</dbReference>
<organism evidence="4 5">
    <name type="scientific">Chitinophaga varians</name>
    <dbReference type="NCBI Taxonomy" id="2202339"/>
    <lineage>
        <taxon>Bacteria</taxon>
        <taxon>Pseudomonadati</taxon>
        <taxon>Bacteroidota</taxon>
        <taxon>Chitinophagia</taxon>
        <taxon>Chitinophagales</taxon>
        <taxon>Chitinophagaceae</taxon>
        <taxon>Chitinophaga</taxon>
    </lineage>
</organism>
<feature type="domain" description="DUF6596" evidence="3">
    <location>
        <begin position="193"/>
        <end position="295"/>
    </location>
</feature>
<dbReference type="InterPro" id="IPR013325">
    <property type="entry name" value="RNA_pol_sigma_r2"/>
</dbReference>
<dbReference type="InterPro" id="IPR011990">
    <property type="entry name" value="TPR-like_helical_dom_sf"/>
</dbReference>
<name>A0A847RLD2_9BACT</name>
<evidence type="ECO:0000313" key="5">
    <source>
        <dbReference type="Proteomes" id="UP000570474"/>
    </source>
</evidence>
<dbReference type="EMBL" id="JABAIA010000003">
    <property type="protein sequence ID" value="NLR67819.1"/>
    <property type="molecule type" value="Genomic_DNA"/>
</dbReference>
<keyword evidence="1" id="KW-0238">DNA-binding</keyword>
<evidence type="ECO:0000259" key="3">
    <source>
        <dbReference type="Pfam" id="PF20239"/>
    </source>
</evidence>
<comment type="caution">
    <text evidence="4">The sequence shown here is derived from an EMBL/GenBank/DDBJ whole genome shotgun (WGS) entry which is preliminary data.</text>
</comment>
<dbReference type="PANTHER" id="PTHR47756">
    <property type="entry name" value="BLL6612 PROTEIN-RELATED"/>
    <property type="match status" value="1"/>
</dbReference>
<evidence type="ECO:0000256" key="1">
    <source>
        <dbReference type="RuleBase" id="RU000716"/>
    </source>
</evidence>
<keyword evidence="1" id="KW-0804">Transcription</keyword>
<keyword evidence="5" id="KW-1185">Reference proteome</keyword>
<gene>
    <name evidence="4" type="ORF">HGH92_26170</name>
</gene>
<proteinExistence type="inferred from homology"/>
<dbReference type="NCBIfam" id="TIGR02937">
    <property type="entry name" value="sigma70-ECF"/>
    <property type="match status" value="1"/>
</dbReference>
<dbReference type="InterPro" id="IPR046531">
    <property type="entry name" value="DUF6596"/>
</dbReference>
<comment type="similarity">
    <text evidence="1">Belongs to the sigma-70 factor family. ECF subfamily.</text>
</comment>
<sequence>MSASSHIDQAVNHLFRQASGKMVAVLVKIFGPENYTLVEDVVQDALLSGLETWKFNGIPDNPEAWLFRVAKNKAIDIIRRKKHQYYIDFSSQEELPPAAGYTPADNFDQYWQDQAIRDDFLGMMFACCHPDISPENQVTFILKSLCGFSTREAARAFLTSEDTISKRLYRTKEFFRTNHIRPAIPPPAQLSGRLDAVLNSLYLLFNEGYSATQHEQLVREDIIAQAIYLCQSLLEHEHTRQPRTSALMALFCFHAARIRSRLQADGTIIPLSQQDRRQWDKALIASGNEWLNKAASGTTLSPFHLEAAIAYEHCMAPDYAATNWKMILSYYDALLQLTKDPVILLNRSVALLEYAGAPAALQSLEAVQHHRQLNRYYLYHAVLGEIYKRMNEKDKAVACFEQARQLTAAQQEQQFLTAKIADT</sequence>
<feature type="domain" description="RNA polymerase sigma-70 region 2" evidence="2">
    <location>
        <begin position="35"/>
        <end position="82"/>
    </location>
</feature>
<dbReference type="GO" id="GO:0016987">
    <property type="term" value="F:sigma factor activity"/>
    <property type="evidence" value="ECO:0007669"/>
    <property type="project" value="UniProtKB-KW"/>
</dbReference>
<evidence type="ECO:0000313" key="4">
    <source>
        <dbReference type="EMBL" id="NLR67819.1"/>
    </source>
</evidence>
<dbReference type="Pfam" id="PF20239">
    <property type="entry name" value="DUF6596"/>
    <property type="match status" value="1"/>
</dbReference>
<dbReference type="SUPFAM" id="SSF88946">
    <property type="entry name" value="Sigma2 domain of RNA polymerase sigma factors"/>
    <property type="match status" value="1"/>
</dbReference>
<dbReference type="GO" id="GO:0003677">
    <property type="term" value="F:DNA binding"/>
    <property type="evidence" value="ECO:0007669"/>
    <property type="project" value="UniProtKB-KW"/>
</dbReference>
<dbReference type="PANTHER" id="PTHR47756:SF2">
    <property type="entry name" value="BLL6612 PROTEIN"/>
    <property type="match status" value="1"/>
</dbReference>
<dbReference type="Proteomes" id="UP000570474">
    <property type="component" value="Unassembled WGS sequence"/>
</dbReference>
<dbReference type="AlphaFoldDB" id="A0A847RLD2"/>
<dbReference type="RefSeq" id="WP_168873762.1">
    <property type="nucleotide sequence ID" value="NZ_JABAIA010000003.1"/>
</dbReference>
<protein>
    <recommendedName>
        <fullName evidence="1">RNA polymerase sigma factor</fullName>
    </recommendedName>
</protein>
<dbReference type="InterPro" id="IPR013324">
    <property type="entry name" value="RNA_pol_sigma_r3/r4-like"/>
</dbReference>
<dbReference type="GO" id="GO:0006352">
    <property type="term" value="P:DNA-templated transcription initiation"/>
    <property type="evidence" value="ECO:0007669"/>
    <property type="project" value="InterPro"/>
</dbReference>
<dbReference type="SUPFAM" id="SSF48452">
    <property type="entry name" value="TPR-like"/>
    <property type="match status" value="1"/>
</dbReference>
<dbReference type="Gene3D" id="1.10.1740.10">
    <property type="match status" value="1"/>
</dbReference>
<dbReference type="SUPFAM" id="SSF88659">
    <property type="entry name" value="Sigma3 and sigma4 domains of RNA polymerase sigma factors"/>
    <property type="match status" value="1"/>
</dbReference>
<keyword evidence="1" id="KW-0731">Sigma factor</keyword>
<dbReference type="Pfam" id="PF04542">
    <property type="entry name" value="Sigma70_r2"/>
    <property type="match status" value="1"/>
</dbReference>
<evidence type="ECO:0000259" key="2">
    <source>
        <dbReference type="Pfam" id="PF04542"/>
    </source>
</evidence>
<reference evidence="4 5" key="1">
    <citation type="submission" date="2020-04" db="EMBL/GenBank/DDBJ databases">
        <authorList>
            <person name="Yin C."/>
        </authorList>
    </citation>
    <scope>NUCLEOTIDE SEQUENCE [LARGE SCALE GENOMIC DNA]</scope>
    <source>
        <strain evidence="4 5">Ae27</strain>
    </source>
</reference>
<dbReference type="InterPro" id="IPR007627">
    <property type="entry name" value="RNA_pol_sigma70_r2"/>
</dbReference>
<accession>A0A847RLD2</accession>
<dbReference type="InterPro" id="IPR000838">
    <property type="entry name" value="RNA_pol_sigma70_ECF_CS"/>
</dbReference>